<keyword evidence="3" id="KW-0378">Hydrolase</keyword>
<dbReference type="PANTHER" id="PTHR43019:SF23">
    <property type="entry name" value="PROTEASE DO-LIKE 5, CHLOROPLASTIC"/>
    <property type="match status" value="1"/>
</dbReference>
<dbReference type="Pfam" id="PF13365">
    <property type="entry name" value="Trypsin_2"/>
    <property type="match status" value="1"/>
</dbReference>
<dbReference type="EMBL" id="CP045423">
    <property type="protein sequence ID" value="QFU16561.1"/>
    <property type="molecule type" value="Genomic_DNA"/>
</dbReference>
<dbReference type="InterPro" id="IPR009003">
    <property type="entry name" value="Peptidase_S1_PA"/>
</dbReference>
<dbReference type="InterPro" id="IPR001940">
    <property type="entry name" value="Peptidase_S1C"/>
</dbReference>
<evidence type="ECO:0000313" key="4">
    <source>
        <dbReference type="Proteomes" id="UP000325614"/>
    </source>
</evidence>
<dbReference type="Gene3D" id="2.40.10.10">
    <property type="entry name" value="Trypsin-like serine proteases"/>
    <property type="match status" value="2"/>
</dbReference>
<evidence type="ECO:0000313" key="3">
    <source>
        <dbReference type="EMBL" id="QFU16561.1"/>
    </source>
</evidence>
<accession>A0A5P9JWR5</accession>
<keyword evidence="4" id="KW-1185">Reference proteome</keyword>
<dbReference type="InterPro" id="IPR043504">
    <property type="entry name" value="Peptidase_S1_PA_chymotrypsin"/>
</dbReference>
<protein>
    <submittedName>
        <fullName evidence="3">Trypsin-like serine protease</fullName>
    </submittedName>
</protein>
<dbReference type="GO" id="GO:0004252">
    <property type="term" value="F:serine-type endopeptidase activity"/>
    <property type="evidence" value="ECO:0007669"/>
    <property type="project" value="InterPro"/>
</dbReference>
<keyword evidence="2" id="KW-0732">Signal</keyword>
<sequence length="488" mass="52586">MLPRIIATVCLSLLLSTGAGAQGGDPNFREAERLFLKLDIETRLFFQIALTSAGYWTAVPNVNYSRRLHRAIQEYQTSRGESATGLLTEKQIRDLIDSGATVLKDWRFRSIGHPTRGRLLWVPMGLNLLAERTSAGALVKEPKNRFKLSFNSYDGVDVRTAYGLTLNEMVSSGDNILYKILRDDFFVIAGNQGRYNRYVRYHTDGSGILGFDMSWSTEEPPIYGNRLVTVISGSFWASMTGAPFPRIEPARYPWEAPPVAQTPGPSTSAATAPSAPAPKEERGVSSGTGFFVSDKGHIVSNHHVVDSCTTVMVKAGQSPPRTATVLARDKANDLALLKVEQTPPAVAELRFGLRLGEPVAVFGYPLSDVLARTGNFTLGNVTALAGLGDDARHVQISAPVQQGNSGGPLLDEAGNVVGVVTYKLNALKSAALSGDIPQNVNFAVKVTALSNFLDVNQVSYRTGAAGAALKPADLAEKAQSISVYIECR</sequence>
<dbReference type="SUPFAM" id="SSF50494">
    <property type="entry name" value="Trypsin-like serine proteases"/>
    <property type="match status" value="1"/>
</dbReference>
<dbReference type="PRINTS" id="PR00834">
    <property type="entry name" value="PROTEASES2C"/>
</dbReference>
<dbReference type="PANTHER" id="PTHR43019">
    <property type="entry name" value="SERINE ENDOPROTEASE DEGS"/>
    <property type="match status" value="1"/>
</dbReference>
<dbReference type="RefSeq" id="WP_152586204.1">
    <property type="nucleotide sequence ID" value="NZ_CP045423.1"/>
</dbReference>
<keyword evidence="3" id="KW-0645">Protease</keyword>
<evidence type="ECO:0000256" key="1">
    <source>
        <dbReference type="SAM" id="MobiDB-lite"/>
    </source>
</evidence>
<organism evidence="3 4">
    <name type="scientific">Microvirga thermotolerans</name>
    <dbReference type="NCBI Taxonomy" id="2651334"/>
    <lineage>
        <taxon>Bacteria</taxon>
        <taxon>Pseudomonadati</taxon>
        <taxon>Pseudomonadota</taxon>
        <taxon>Alphaproteobacteria</taxon>
        <taxon>Hyphomicrobiales</taxon>
        <taxon>Methylobacteriaceae</taxon>
        <taxon>Microvirga</taxon>
    </lineage>
</organism>
<feature type="chain" id="PRO_5025053789" evidence="2">
    <location>
        <begin position="22"/>
        <end position="488"/>
    </location>
</feature>
<evidence type="ECO:0000256" key="2">
    <source>
        <dbReference type="SAM" id="SignalP"/>
    </source>
</evidence>
<dbReference type="Proteomes" id="UP000325614">
    <property type="component" value="Chromosome"/>
</dbReference>
<feature type="compositionally biased region" description="Low complexity" evidence="1">
    <location>
        <begin position="262"/>
        <end position="274"/>
    </location>
</feature>
<dbReference type="AlphaFoldDB" id="A0A5P9JWR5"/>
<dbReference type="GO" id="GO:0006508">
    <property type="term" value="P:proteolysis"/>
    <property type="evidence" value="ECO:0007669"/>
    <property type="project" value="UniProtKB-KW"/>
</dbReference>
<name>A0A5P9JWR5_9HYPH</name>
<feature type="region of interest" description="Disordered" evidence="1">
    <location>
        <begin position="255"/>
        <end position="286"/>
    </location>
</feature>
<feature type="signal peptide" evidence="2">
    <location>
        <begin position="1"/>
        <end position="21"/>
    </location>
</feature>
<gene>
    <name evidence="3" type="ORF">GDR74_10155</name>
</gene>
<dbReference type="KEGG" id="mico:GDR74_10155"/>
<proteinExistence type="predicted"/>
<reference evidence="3 4" key="1">
    <citation type="submission" date="2019-10" db="EMBL/GenBank/DDBJ databases">
        <title>Isolation, Identification of Microvirga thermotolerans HR1, a novel thermophilic bacterium and Comparative Genomics of the genus Microvirga.</title>
        <authorList>
            <person name="Li J."/>
            <person name="Zhang W."/>
            <person name="Lin M."/>
            <person name="Wang J."/>
        </authorList>
    </citation>
    <scope>NUCLEOTIDE SEQUENCE [LARGE SCALE GENOMIC DNA]</scope>
    <source>
        <strain evidence="3 4">HR1</strain>
    </source>
</reference>